<feature type="compositionally biased region" description="Basic and acidic residues" evidence="4">
    <location>
        <begin position="58"/>
        <end position="72"/>
    </location>
</feature>
<feature type="domain" description="Ribosomal RNA-processing protein 14 N-terminal" evidence="6">
    <location>
        <begin position="11"/>
        <end position="73"/>
    </location>
</feature>
<feature type="compositionally biased region" description="Basic and acidic residues" evidence="4">
    <location>
        <begin position="389"/>
        <end position="398"/>
    </location>
</feature>
<feature type="compositionally biased region" description="Basic and acidic residues" evidence="4">
    <location>
        <begin position="174"/>
        <end position="226"/>
    </location>
</feature>
<evidence type="ECO:0000313" key="7">
    <source>
        <dbReference type="EMBL" id="PPQ69044.1"/>
    </source>
</evidence>
<dbReference type="EMBL" id="NHYE01005582">
    <property type="protein sequence ID" value="PPQ69044.1"/>
    <property type="molecule type" value="Genomic_DNA"/>
</dbReference>
<dbReference type="GO" id="GO:0003723">
    <property type="term" value="F:RNA binding"/>
    <property type="evidence" value="ECO:0007669"/>
    <property type="project" value="TreeGrafter"/>
</dbReference>
<keyword evidence="3" id="KW-0539">Nucleus</keyword>
<dbReference type="InterPro" id="IPR007019">
    <property type="entry name" value="SURF6"/>
</dbReference>
<sequence>MSTPSATLRASLEKHNDAFESLLKLIPAQYYIVNEETEEQVASKYQKHSKKQKAPKQAIKEASKKAKREKLDPSNNKSIVDIQNENFLKQSAKGKRKASISDSEDDDDTPMHVDADVDMADLGGEASDKEEEAEDVDMEIKPMPPTEGIEALRAKLHAKMALLRRGGRGPSHGEAGDKDDLLEERRRQRAAMRERRRKETKEKIQREQELKGKKDKDRTDTRDKGNITKTQLLVPDRPQNSKPEGPQSTMTTVAYSAIAGSTKKGQHLKTTADPQQALQQLASRKEKLSTMPEEKRKTIEEKEKWAKAEARLEGVKVHDDETRLKKAAKRKEKEKAKSKKSWSVLFHLVVYPRNVLLIIIPRHREERKEQVTQAMAAKQKKRQDNIAMRNERRNDKKKGSSKKARPGFEGKSFGKKGKSSSSKGK</sequence>
<feature type="compositionally biased region" description="Polar residues" evidence="4">
    <location>
        <begin position="73"/>
        <end position="89"/>
    </location>
</feature>
<proteinExistence type="inferred from homology"/>
<dbReference type="STRING" id="231916.A0A409VS04"/>
<evidence type="ECO:0000259" key="6">
    <source>
        <dbReference type="Pfam" id="PF15459"/>
    </source>
</evidence>
<protein>
    <recommendedName>
        <fullName evidence="9">Ribosomal RNA-processing protein 14/surfeit locus protein 6 C-terminal domain-containing protein</fullName>
    </recommendedName>
</protein>
<evidence type="ECO:0000313" key="8">
    <source>
        <dbReference type="Proteomes" id="UP000284706"/>
    </source>
</evidence>
<dbReference type="GO" id="GO:0042273">
    <property type="term" value="P:ribosomal large subunit biogenesis"/>
    <property type="evidence" value="ECO:0007669"/>
    <property type="project" value="TreeGrafter"/>
</dbReference>
<feature type="domain" description="Ribosomal RNA-processing protein 14/surfeit locus protein 6 C-terminal" evidence="5">
    <location>
        <begin position="180"/>
        <end position="343"/>
    </location>
</feature>
<comment type="caution">
    <text evidence="7">The sequence shown here is derived from an EMBL/GenBank/DDBJ whole genome shotgun (WGS) entry which is preliminary data.</text>
</comment>
<evidence type="ECO:0000259" key="5">
    <source>
        <dbReference type="Pfam" id="PF04935"/>
    </source>
</evidence>
<dbReference type="InterPro" id="IPR029188">
    <property type="entry name" value="Rrp14_N"/>
</dbReference>
<comment type="subcellular location">
    <subcellularLocation>
        <location evidence="1">Nucleus</location>
    </subcellularLocation>
</comment>
<dbReference type="PANTHER" id="PTHR14369">
    <property type="entry name" value="SURFEIT LOCUS PROTEIN 6"/>
    <property type="match status" value="1"/>
</dbReference>
<dbReference type="Pfam" id="PF15459">
    <property type="entry name" value="RRP14"/>
    <property type="match status" value="1"/>
</dbReference>
<feature type="compositionally biased region" description="Basic and acidic residues" evidence="4">
    <location>
        <begin position="283"/>
        <end position="300"/>
    </location>
</feature>
<name>A0A409VS04_9AGAR</name>
<feature type="compositionally biased region" description="Basic residues" evidence="4">
    <location>
        <begin position="45"/>
        <end position="54"/>
    </location>
</feature>
<evidence type="ECO:0000256" key="3">
    <source>
        <dbReference type="ARBA" id="ARBA00023242"/>
    </source>
</evidence>
<dbReference type="GO" id="GO:0003677">
    <property type="term" value="F:DNA binding"/>
    <property type="evidence" value="ECO:0007669"/>
    <property type="project" value="TreeGrafter"/>
</dbReference>
<evidence type="ECO:0000256" key="4">
    <source>
        <dbReference type="SAM" id="MobiDB-lite"/>
    </source>
</evidence>
<dbReference type="Pfam" id="PF04935">
    <property type="entry name" value="SURF6"/>
    <property type="match status" value="2"/>
</dbReference>
<evidence type="ECO:0000256" key="1">
    <source>
        <dbReference type="ARBA" id="ARBA00004123"/>
    </source>
</evidence>
<feature type="domain" description="Ribosomal RNA-processing protein 14/surfeit locus protein 6 C-terminal" evidence="5">
    <location>
        <begin position="365"/>
        <end position="399"/>
    </location>
</feature>
<dbReference type="AlphaFoldDB" id="A0A409VS04"/>
<accession>A0A409VS04</accession>
<dbReference type="GO" id="GO:0005730">
    <property type="term" value="C:nucleolus"/>
    <property type="evidence" value="ECO:0007669"/>
    <property type="project" value="TreeGrafter"/>
</dbReference>
<comment type="similarity">
    <text evidence="2">Belongs to the SURF6 family.</text>
</comment>
<dbReference type="InterPro" id="IPR029190">
    <property type="entry name" value="Rrp14/SURF6_C"/>
</dbReference>
<gene>
    <name evidence="7" type="ORF">CVT26_003751</name>
</gene>
<feature type="compositionally biased region" description="Basic residues" evidence="4">
    <location>
        <begin position="413"/>
        <end position="425"/>
    </location>
</feature>
<feature type="compositionally biased region" description="Polar residues" evidence="4">
    <location>
        <begin position="268"/>
        <end position="282"/>
    </location>
</feature>
<feature type="region of interest" description="Disordered" evidence="4">
    <location>
        <begin position="162"/>
        <end position="300"/>
    </location>
</feature>
<dbReference type="GO" id="GO:0042274">
    <property type="term" value="P:ribosomal small subunit biogenesis"/>
    <property type="evidence" value="ECO:0007669"/>
    <property type="project" value="TreeGrafter"/>
</dbReference>
<keyword evidence="8" id="KW-1185">Reference proteome</keyword>
<feature type="region of interest" description="Disordered" evidence="4">
    <location>
        <begin position="43"/>
        <end position="143"/>
    </location>
</feature>
<feature type="compositionally biased region" description="Polar residues" evidence="4">
    <location>
        <begin position="238"/>
        <end position="254"/>
    </location>
</feature>
<reference evidence="7 8" key="1">
    <citation type="journal article" date="2018" name="Evol. Lett.">
        <title>Horizontal gene cluster transfer increased hallucinogenic mushroom diversity.</title>
        <authorList>
            <person name="Reynolds H.T."/>
            <person name="Vijayakumar V."/>
            <person name="Gluck-Thaler E."/>
            <person name="Korotkin H.B."/>
            <person name="Matheny P.B."/>
            <person name="Slot J.C."/>
        </authorList>
    </citation>
    <scope>NUCLEOTIDE SEQUENCE [LARGE SCALE GENOMIC DNA]</scope>
    <source>
        <strain evidence="7 8">SRW20</strain>
    </source>
</reference>
<dbReference type="OrthoDB" id="444809at2759"/>
<dbReference type="Proteomes" id="UP000284706">
    <property type="component" value="Unassembled WGS sequence"/>
</dbReference>
<dbReference type="PANTHER" id="PTHR14369:SF0">
    <property type="entry name" value="SURFEIT LOCUS PROTEIN 6"/>
    <property type="match status" value="1"/>
</dbReference>
<evidence type="ECO:0008006" key="9">
    <source>
        <dbReference type="Google" id="ProtNLM"/>
    </source>
</evidence>
<dbReference type="InParanoid" id="A0A409VS04"/>
<feature type="compositionally biased region" description="Acidic residues" evidence="4">
    <location>
        <begin position="128"/>
        <end position="137"/>
    </location>
</feature>
<organism evidence="7 8">
    <name type="scientific">Gymnopilus dilepis</name>
    <dbReference type="NCBI Taxonomy" id="231916"/>
    <lineage>
        <taxon>Eukaryota</taxon>
        <taxon>Fungi</taxon>
        <taxon>Dikarya</taxon>
        <taxon>Basidiomycota</taxon>
        <taxon>Agaricomycotina</taxon>
        <taxon>Agaricomycetes</taxon>
        <taxon>Agaricomycetidae</taxon>
        <taxon>Agaricales</taxon>
        <taxon>Agaricineae</taxon>
        <taxon>Hymenogastraceae</taxon>
        <taxon>Gymnopilus</taxon>
    </lineage>
</organism>
<feature type="region of interest" description="Disordered" evidence="4">
    <location>
        <begin position="366"/>
        <end position="425"/>
    </location>
</feature>
<evidence type="ECO:0000256" key="2">
    <source>
        <dbReference type="ARBA" id="ARBA00005904"/>
    </source>
</evidence>